<feature type="binding site" evidence="13">
    <location>
        <position position="446"/>
    </location>
    <ligand>
        <name>K(+)</name>
        <dbReference type="ChEBI" id="CHEBI:29103"/>
    </ligand>
</feature>
<feature type="transmembrane region" description="Helical" evidence="14">
    <location>
        <begin position="343"/>
        <end position="365"/>
    </location>
</feature>
<sequence>MQFFSIMRIVGILVMCFSFTMLVPAFVALIYDDGGGRAFLEAFVLNLSVGTALWWFCRKYKQELRSREGFLIVVLFWVVLGSLGAVPFILLENPDLNFSESIFESFSGLTTTGATVITGLDSLPKAILFYRQFLQWLGGMGIIVLAVAIIPLLGIGGMQLYRAEMPGPLKEQKMRPRIAETAKALWLIYLSLTVLCAFAYWFAGMSGFDAISHSFATVAIGGFSTHDASIGYFNSPMIDLITVLFLLISSCNFALHFAVFDQFNDRYKGNNKSNFLGLYWKDYEFRFFITVQLALFVICFVVLWAYNYFGDHSSTFIQALFQSVSISTTAGFTTNDFSQWPSFLPLLLVLASFIGGCAGSTGGGLKMFRVLLLYLQGKREIHRFIHPNVIQPIKLGRHVLSERIVEGVWAFFSAYFFVFVVCWLATIACGMETFDALNAVIASLNNLGPALGTVSSNFTQIPDSAKWVLTFAMVCGRLEVFTLLVILSPSFWRD</sequence>
<evidence type="ECO:0000256" key="2">
    <source>
        <dbReference type="ARBA" id="ARBA00009137"/>
    </source>
</evidence>
<feature type="transmembrane region" description="Helical" evidence="14">
    <location>
        <begin position="12"/>
        <end position="31"/>
    </location>
</feature>
<evidence type="ECO:0000256" key="1">
    <source>
        <dbReference type="ARBA" id="ARBA00004429"/>
    </source>
</evidence>
<keyword evidence="5 12" id="KW-0997">Cell inner membrane</keyword>
<gene>
    <name evidence="15" type="ORF">C5N92_06540</name>
</gene>
<comment type="caution">
    <text evidence="15">The sequence shown here is derived from an EMBL/GenBank/DDBJ whole genome shotgun (WGS) entry which is preliminary data.</text>
</comment>
<dbReference type="PANTHER" id="PTHR32024:SF2">
    <property type="entry name" value="TRK SYSTEM POTASSIUM UPTAKE PROTEIN TRKG-RELATED"/>
    <property type="match status" value="1"/>
</dbReference>
<feature type="transmembrane region" description="Helical" evidence="14">
    <location>
        <begin position="407"/>
        <end position="428"/>
    </location>
</feature>
<dbReference type="PANTHER" id="PTHR32024">
    <property type="entry name" value="TRK SYSTEM POTASSIUM UPTAKE PROTEIN TRKG-RELATED"/>
    <property type="match status" value="1"/>
</dbReference>
<evidence type="ECO:0000256" key="13">
    <source>
        <dbReference type="PIRSR" id="PIRSR006247-1"/>
    </source>
</evidence>
<evidence type="ECO:0000256" key="10">
    <source>
        <dbReference type="ARBA" id="ARBA00023065"/>
    </source>
</evidence>
<feature type="transmembrane region" description="Helical" evidence="14">
    <location>
        <begin position="285"/>
        <end position="306"/>
    </location>
</feature>
<feature type="binding site" evidence="13">
    <location>
        <position position="447"/>
    </location>
    <ligand>
        <name>K(+)</name>
        <dbReference type="ChEBI" id="CHEBI:29103"/>
    </ligand>
</feature>
<feature type="transmembrane region" description="Helical" evidence="14">
    <location>
        <begin position="467"/>
        <end position="487"/>
    </location>
</feature>
<keyword evidence="3 12" id="KW-0813">Transport</keyword>
<feature type="binding site" evidence="13">
    <location>
        <position position="221"/>
    </location>
    <ligand>
        <name>K(+)</name>
        <dbReference type="ChEBI" id="CHEBI:29103"/>
    </ligand>
</feature>
<dbReference type="EMBL" id="PTPX01000013">
    <property type="protein sequence ID" value="RAL18785.1"/>
    <property type="molecule type" value="Genomic_DNA"/>
</dbReference>
<evidence type="ECO:0000256" key="6">
    <source>
        <dbReference type="ARBA" id="ARBA00022538"/>
    </source>
</evidence>
<dbReference type="AlphaFoldDB" id="A0A328BYS1"/>
<dbReference type="NCBIfam" id="TIGR00933">
    <property type="entry name" value="2a38"/>
    <property type="match status" value="1"/>
</dbReference>
<comment type="function">
    <text evidence="12">Low-affinity potassium transport system. Interacts with Trk system potassium uptake protein TrkA.</text>
</comment>
<reference evidence="16" key="1">
    <citation type="submission" date="2018-02" db="EMBL/GenBank/DDBJ databases">
        <title>Glaesserella australis sp. nov., isolated from the lungs of pigs.</title>
        <authorList>
            <person name="Turni C."/>
            <person name="Christensen H."/>
        </authorList>
    </citation>
    <scope>NUCLEOTIDE SEQUENCE [LARGE SCALE GENOMIC DNA]</scope>
    <source>
        <strain evidence="16">HS4635</strain>
    </source>
</reference>
<accession>A0A328BYS1</accession>
<evidence type="ECO:0000313" key="15">
    <source>
        <dbReference type="EMBL" id="RAL18785.1"/>
    </source>
</evidence>
<dbReference type="InterPro" id="IPR004772">
    <property type="entry name" value="TrkH"/>
</dbReference>
<keyword evidence="13" id="KW-0479">Metal-binding</keyword>
<feature type="binding site" evidence="13">
    <location>
        <position position="112"/>
    </location>
    <ligand>
        <name>K(+)</name>
        <dbReference type="ChEBI" id="CHEBI:29103"/>
    </ligand>
</feature>
<keyword evidence="8 12" id="KW-0630">Potassium</keyword>
<name>A0A328BYS1_9PAST</name>
<feature type="binding site" evidence="13">
    <location>
        <position position="330"/>
    </location>
    <ligand>
        <name>K(+)</name>
        <dbReference type="ChEBI" id="CHEBI:29103"/>
    </ligand>
</feature>
<feature type="transmembrane region" description="Helical" evidence="14">
    <location>
        <begin position="69"/>
        <end position="91"/>
    </location>
</feature>
<dbReference type="GO" id="GO:0015379">
    <property type="term" value="F:potassium:chloride symporter activity"/>
    <property type="evidence" value="ECO:0007669"/>
    <property type="project" value="InterPro"/>
</dbReference>
<keyword evidence="9 14" id="KW-1133">Transmembrane helix</keyword>
<comment type="similarity">
    <text evidence="2 12">Belongs to the TrkH potassium transport family.</text>
</comment>
<comment type="subcellular location">
    <subcellularLocation>
        <location evidence="1 12">Cell inner membrane</location>
        <topology evidence="1 12">Multi-pass membrane protein</topology>
    </subcellularLocation>
</comment>
<dbReference type="RefSeq" id="WP_111750042.1">
    <property type="nucleotide sequence ID" value="NZ_PTPX01000013.1"/>
</dbReference>
<feature type="binding site" evidence="13">
    <location>
        <position position="111"/>
    </location>
    <ligand>
        <name>K(+)</name>
        <dbReference type="ChEBI" id="CHEBI:29103"/>
    </ligand>
</feature>
<evidence type="ECO:0000256" key="9">
    <source>
        <dbReference type="ARBA" id="ARBA00022989"/>
    </source>
</evidence>
<evidence type="ECO:0000256" key="12">
    <source>
        <dbReference type="PIRNR" id="PIRNR006247"/>
    </source>
</evidence>
<evidence type="ECO:0000256" key="3">
    <source>
        <dbReference type="ARBA" id="ARBA00022448"/>
    </source>
</evidence>
<feature type="binding site" evidence="13">
    <location>
        <position position="329"/>
    </location>
    <ligand>
        <name>K(+)</name>
        <dbReference type="ChEBI" id="CHEBI:29103"/>
    </ligand>
</feature>
<dbReference type="Proteomes" id="UP000248689">
    <property type="component" value="Unassembled WGS sequence"/>
</dbReference>
<keyword evidence="10 12" id="KW-0406">Ion transport</keyword>
<keyword evidence="11 12" id="KW-0472">Membrane</keyword>
<feature type="transmembrane region" description="Helical" evidence="14">
    <location>
        <begin position="133"/>
        <end position="161"/>
    </location>
</feature>
<evidence type="ECO:0000256" key="8">
    <source>
        <dbReference type="ARBA" id="ARBA00022958"/>
    </source>
</evidence>
<evidence type="ECO:0000313" key="16">
    <source>
        <dbReference type="Proteomes" id="UP000248689"/>
    </source>
</evidence>
<dbReference type="InterPro" id="IPR003445">
    <property type="entry name" value="Cat_transpt"/>
</dbReference>
<keyword evidence="4 12" id="KW-1003">Cell membrane</keyword>
<proteinExistence type="inferred from homology"/>
<evidence type="ECO:0000256" key="11">
    <source>
        <dbReference type="ARBA" id="ARBA00023136"/>
    </source>
</evidence>
<keyword evidence="7 14" id="KW-0812">Transmembrane</keyword>
<keyword evidence="16" id="KW-1185">Reference proteome</keyword>
<feature type="transmembrane region" description="Helical" evidence="14">
    <location>
        <begin position="37"/>
        <end position="57"/>
    </location>
</feature>
<evidence type="ECO:0000256" key="5">
    <source>
        <dbReference type="ARBA" id="ARBA00022519"/>
    </source>
</evidence>
<dbReference type="Pfam" id="PF02386">
    <property type="entry name" value="TrkH"/>
    <property type="match status" value="1"/>
</dbReference>
<evidence type="ECO:0000256" key="7">
    <source>
        <dbReference type="ARBA" id="ARBA00022692"/>
    </source>
</evidence>
<feature type="transmembrane region" description="Helical" evidence="14">
    <location>
        <begin position="182"/>
        <end position="203"/>
    </location>
</feature>
<evidence type="ECO:0000256" key="4">
    <source>
        <dbReference type="ARBA" id="ARBA00022475"/>
    </source>
</evidence>
<dbReference type="GO" id="GO:0005886">
    <property type="term" value="C:plasma membrane"/>
    <property type="evidence" value="ECO:0007669"/>
    <property type="project" value="UniProtKB-SubCell"/>
</dbReference>
<dbReference type="OrthoDB" id="9810952at2"/>
<evidence type="ECO:0000256" key="14">
    <source>
        <dbReference type="SAM" id="Phobius"/>
    </source>
</evidence>
<feature type="binding site" evidence="13">
    <location>
        <position position="220"/>
    </location>
    <ligand>
        <name>K(+)</name>
        <dbReference type="ChEBI" id="CHEBI:29103"/>
    </ligand>
</feature>
<protein>
    <recommendedName>
        <fullName evidence="12">Trk system potassium uptake protein</fullName>
    </recommendedName>
</protein>
<organism evidence="15 16">
    <name type="scientific">Glaesserella australis</name>
    <dbReference type="NCBI Taxonomy" id="2094024"/>
    <lineage>
        <taxon>Bacteria</taxon>
        <taxon>Pseudomonadati</taxon>
        <taxon>Pseudomonadota</taxon>
        <taxon>Gammaproteobacteria</taxon>
        <taxon>Pasteurellales</taxon>
        <taxon>Pasteurellaceae</taxon>
        <taxon>Glaesserella</taxon>
    </lineage>
</organism>
<dbReference type="GO" id="GO:0046872">
    <property type="term" value="F:metal ion binding"/>
    <property type="evidence" value="ECO:0007669"/>
    <property type="project" value="UniProtKB-KW"/>
</dbReference>
<dbReference type="PIRSF" id="PIRSF006247">
    <property type="entry name" value="TrkH"/>
    <property type="match status" value="1"/>
</dbReference>
<feature type="transmembrane region" description="Helical" evidence="14">
    <location>
        <begin position="240"/>
        <end position="264"/>
    </location>
</feature>
<keyword evidence="6 12" id="KW-0633">Potassium transport</keyword>